<dbReference type="SUPFAM" id="SSF101936">
    <property type="entry name" value="DNA-binding pseudobarrel domain"/>
    <property type="match status" value="1"/>
</dbReference>
<evidence type="ECO:0000256" key="5">
    <source>
        <dbReference type="ARBA" id="ARBA00023015"/>
    </source>
</evidence>
<evidence type="ECO:0000256" key="2">
    <source>
        <dbReference type="ARBA" id="ARBA00008029"/>
    </source>
</evidence>
<dbReference type="GO" id="GO:0051315">
    <property type="term" value="P:attachment of mitotic spindle microtubules to kinetochore"/>
    <property type="evidence" value="ECO:0007669"/>
    <property type="project" value="TreeGrafter"/>
</dbReference>
<dbReference type="GO" id="GO:0072686">
    <property type="term" value="C:mitotic spindle"/>
    <property type="evidence" value="ECO:0007669"/>
    <property type="project" value="TreeGrafter"/>
</dbReference>
<reference evidence="12" key="1">
    <citation type="submission" date="2020-05" db="EMBL/GenBank/DDBJ databases">
        <title>WGS assembly of Panicum virgatum.</title>
        <authorList>
            <person name="Lovell J.T."/>
            <person name="Jenkins J."/>
            <person name="Shu S."/>
            <person name="Juenger T.E."/>
            <person name="Schmutz J."/>
        </authorList>
    </citation>
    <scope>NUCLEOTIDE SEQUENCE</scope>
    <source>
        <strain evidence="12">AP13</strain>
    </source>
</reference>
<keyword evidence="4" id="KW-0498">Mitosis</keyword>
<dbReference type="InterPro" id="IPR015300">
    <property type="entry name" value="DNA-bd_pseudobarrel_sf"/>
</dbReference>
<comment type="similarity">
    <text evidence="2">Belongs to the MAD1 family.</text>
</comment>
<dbReference type="EMBL" id="CM029041">
    <property type="protein sequence ID" value="KAG2623736.1"/>
    <property type="molecule type" value="Genomic_DNA"/>
</dbReference>
<name>A0A8T0URG5_PANVG</name>
<dbReference type="GO" id="GO:0051301">
    <property type="term" value="P:cell division"/>
    <property type="evidence" value="ECO:0007669"/>
    <property type="project" value="UniProtKB-KW"/>
</dbReference>
<keyword evidence="8" id="KW-0539">Nucleus</keyword>
<dbReference type="InterPro" id="IPR008672">
    <property type="entry name" value="Mad1"/>
</dbReference>
<feature type="coiled-coil region" evidence="10">
    <location>
        <begin position="217"/>
        <end position="258"/>
    </location>
</feature>
<keyword evidence="5" id="KW-0805">Transcription regulation</keyword>
<dbReference type="AlphaFoldDB" id="A0A8T0URG5"/>
<keyword evidence="13" id="KW-1185">Reference proteome</keyword>
<evidence type="ECO:0000256" key="4">
    <source>
        <dbReference type="ARBA" id="ARBA00022776"/>
    </source>
</evidence>
<keyword evidence="6" id="KW-0238">DNA-binding</keyword>
<dbReference type="OrthoDB" id="642714at2759"/>
<accession>A0A8T0URG5</accession>
<dbReference type="InterPro" id="IPR003340">
    <property type="entry name" value="B3_DNA-bd"/>
</dbReference>
<gene>
    <name evidence="12" type="ORF">PVAP13_3KG078600</name>
</gene>
<keyword evidence="7" id="KW-0804">Transcription</keyword>
<evidence type="ECO:0000256" key="10">
    <source>
        <dbReference type="SAM" id="Coils"/>
    </source>
</evidence>
<dbReference type="GO" id="GO:0003677">
    <property type="term" value="F:DNA binding"/>
    <property type="evidence" value="ECO:0007669"/>
    <property type="project" value="UniProtKB-KW"/>
</dbReference>
<evidence type="ECO:0000256" key="3">
    <source>
        <dbReference type="ARBA" id="ARBA00022618"/>
    </source>
</evidence>
<organism evidence="12 13">
    <name type="scientific">Panicum virgatum</name>
    <name type="common">Blackwell switchgrass</name>
    <dbReference type="NCBI Taxonomy" id="38727"/>
    <lineage>
        <taxon>Eukaryota</taxon>
        <taxon>Viridiplantae</taxon>
        <taxon>Streptophyta</taxon>
        <taxon>Embryophyta</taxon>
        <taxon>Tracheophyta</taxon>
        <taxon>Spermatophyta</taxon>
        <taxon>Magnoliopsida</taxon>
        <taxon>Liliopsida</taxon>
        <taxon>Poales</taxon>
        <taxon>Poaceae</taxon>
        <taxon>PACMAD clade</taxon>
        <taxon>Panicoideae</taxon>
        <taxon>Panicodae</taxon>
        <taxon>Paniceae</taxon>
        <taxon>Panicinae</taxon>
        <taxon>Panicum</taxon>
        <taxon>Panicum sect. Hiantes</taxon>
    </lineage>
</organism>
<protein>
    <submittedName>
        <fullName evidence="12">Uncharacterized protein</fullName>
    </submittedName>
</protein>
<keyword evidence="10" id="KW-0175">Coiled coil</keyword>
<sequence>MAENPGAEGGGAKVAAAAAAQAERRAALGDLTNVVAGGRRLGGVLTEKEVDEATKLKLCSTNAEWLKEKLLEKQGHRERAEMELPKLKKLEAKADKLELELGSCKLLFSDKPDMSPYGDVHQKQALTNLNEIGEATVAKDSAESGTGEVSWLEHPLAAVSEERDKPIKDQSMLNKQETRNADDTSLKDMLSGLNGMDKIFVTLERTMDEMISRQQDVRIFNERLSIERSKVKSLEQEIDQLRSQVALLQSKLDHGEDSASSTKVPCAIDTLSVDSEAKTKLSEKEDRLWAVKELKGQAGGAKKQPICIEIRDEEDTCLWCDDDVKSSLIPNDSGSGEPGSELWDCTGNDECFFRGNKLMLSSGMKKHLRELCGYAPPEIPFYVYQMNKSNVKRKGRMRLSAKYISRPLLSCLNKGVGFAHFEVDGQDRGTVRVQLNADGRASLTMGWENVVAAKDIKVGDICAFHFRISDGVLKLSIHVFHAVRHLVCAR</sequence>
<keyword evidence="3" id="KW-0132">Cell division</keyword>
<evidence type="ECO:0000256" key="6">
    <source>
        <dbReference type="ARBA" id="ARBA00023125"/>
    </source>
</evidence>
<dbReference type="Gene3D" id="2.40.330.10">
    <property type="entry name" value="DNA-binding pseudobarrel domain"/>
    <property type="match status" value="1"/>
</dbReference>
<evidence type="ECO:0000256" key="1">
    <source>
        <dbReference type="ARBA" id="ARBA00004123"/>
    </source>
</evidence>
<evidence type="ECO:0000256" key="7">
    <source>
        <dbReference type="ARBA" id="ARBA00023163"/>
    </source>
</evidence>
<evidence type="ECO:0000256" key="11">
    <source>
        <dbReference type="SAM" id="MobiDB-lite"/>
    </source>
</evidence>
<dbReference type="Proteomes" id="UP000823388">
    <property type="component" value="Chromosome 3K"/>
</dbReference>
<comment type="caution">
    <text evidence="12">The sequence shown here is derived from an EMBL/GenBank/DDBJ whole genome shotgun (WGS) entry which is preliminary data.</text>
</comment>
<dbReference type="CDD" id="cd10017">
    <property type="entry name" value="B3_DNA"/>
    <property type="match status" value="1"/>
</dbReference>
<dbReference type="GO" id="GO:0005635">
    <property type="term" value="C:nuclear envelope"/>
    <property type="evidence" value="ECO:0007669"/>
    <property type="project" value="TreeGrafter"/>
</dbReference>
<evidence type="ECO:0000256" key="9">
    <source>
        <dbReference type="ARBA" id="ARBA00023306"/>
    </source>
</evidence>
<feature type="region of interest" description="Disordered" evidence="11">
    <location>
        <begin position="161"/>
        <end position="183"/>
    </location>
</feature>
<evidence type="ECO:0000256" key="8">
    <source>
        <dbReference type="ARBA" id="ARBA00023242"/>
    </source>
</evidence>
<evidence type="ECO:0000313" key="13">
    <source>
        <dbReference type="Proteomes" id="UP000823388"/>
    </source>
</evidence>
<dbReference type="GO" id="GO:0007094">
    <property type="term" value="P:mitotic spindle assembly checkpoint signaling"/>
    <property type="evidence" value="ECO:0007669"/>
    <property type="project" value="InterPro"/>
</dbReference>
<keyword evidence="9" id="KW-0131">Cell cycle</keyword>
<evidence type="ECO:0000313" key="12">
    <source>
        <dbReference type="EMBL" id="KAG2623736.1"/>
    </source>
</evidence>
<proteinExistence type="inferred from homology"/>
<dbReference type="GO" id="GO:0000776">
    <property type="term" value="C:kinetochore"/>
    <property type="evidence" value="ECO:0007669"/>
    <property type="project" value="TreeGrafter"/>
</dbReference>
<dbReference type="PANTHER" id="PTHR23168">
    <property type="entry name" value="MITOTIC SPINDLE ASSEMBLY CHECKPOINT PROTEIN MAD1 MITOTIC ARREST DEFICIENT-LIKE PROTEIN 1"/>
    <property type="match status" value="1"/>
</dbReference>
<comment type="subcellular location">
    <subcellularLocation>
        <location evidence="1">Nucleus</location>
    </subcellularLocation>
</comment>
<dbReference type="PANTHER" id="PTHR23168:SF0">
    <property type="entry name" value="MITOTIC SPINDLE ASSEMBLY CHECKPOINT PROTEIN MAD1"/>
    <property type="match status" value="1"/>
</dbReference>